<dbReference type="GO" id="GO:0055085">
    <property type="term" value="P:transmembrane transport"/>
    <property type="evidence" value="ECO:0007669"/>
    <property type="project" value="TreeGrafter"/>
</dbReference>
<organism evidence="9 10">
    <name type="scientific">Alkalibacter rhizosphaerae</name>
    <dbReference type="NCBI Taxonomy" id="2815577"/>
    <lineage>
        <taxon>Bacteria</taxon>
        <taxon>Bacillati</taxon>
        <taxon>Bacillota</taxon>
        <taxon>Clostridia</taxon>
        <taxon>Eubacteriales</taxon>
        <taxon>Eubacteriaceae</taxon>
        <taxon>Alkalibacter</taxon>
    </lineage>
</organism>
<feature type="transmembrane region" description="Helical" evidence="8">
    <location>
        <begin position="12"/>
        <end position="33"/>
    </location>
</feature>
<comment type="similarity">
    <text evidence="2">Belongs to the autoinducer-2 exporter (AI-2E) (TC 2.A.86) family.</text>
</comment>
<evidence type="ECO:0000313" key="9">
    <source>
        <dbReference type="EMBL" id="QSX09370.1"/>
    </source>
</evidence>
<dbReference type="InterPro" id="IPR002549">
    <property type="entry name" value="AI-2E-like"/>
</dbReference>
<dbReference type="PANTHER" id="PTHR21716">
    <property type="entry name" value="TRANSMEMBRANE PROTEIN"/>
    <property type="match status" value="1"/>
</dbReference>
<gene>
    <name evidence="9" type="ORF">J0B03_04705</name>
</gene>
<dbReference type="Proteomes" id="UP000663499">
    <property type="component" value="Chromosome"/>
</dbReference>
<dbReference type="PANTHER" id="PTHR21716:SF53">
    <property type="entry name" value="PERMEASE PERM-RELATED"/>
    <property type="match status" value="1"/>
</dbReference>
<reference evidence="9" key="1">
    <citation type="submission" date="2021-03" db="EMBL/GenBank/DDBJ databases">
        <title>Alkalibacter marinus sp. nov., isolated from tidal flat sediment.</title>
        <authorList>
            <person name="Namirimu T."/>
            <person name="Yang J.-A."/>
            <person name="Yang S.-H."/>
            <person name="Kim Y.-J."/>
            <person name="Kwon K.K."/>
        </authorList>
    </citation>
    <scope>NUCLEOTIDE SEQUENCE</scope>
    <source>
        <strain evidence="9">ES005</strain>
    </source>
</reference>
<dbReference type="RefSeq" id="WP_207300705.1">
    <property type="nucleotide sequence ID" value="NZ_CP071444.1"/>
</dbReference>
<proteinExistence type="inferred from homology"/>
<dbReference type="KEGG" id="alka:J0B03_04705"/>
<keyword evidence="6 8" id="KW-1133">Transmembrane helix</keyword>
<feature type="transmembrane region" description="Helical" evidence="8">
    <location>
        <begin position="257"/>
        <end position="279"/>
    </location>
</feature>
<evidence type="ECO:0000256" key="8">
    <source>
        <dbReference type="SAM" id="Phobius"/>
    </source>
</evidence>
<feature type="transmembrane region" description="Helical" evidence="8">
    <location>
        <begin position="286"/>
        <end position="307"/>
    </location>
</feature>
<keyword evidence="3" id="KW-0813">Transport</keyword>
<dbReference type="EMBL" id="CP071444">
    <property type="protein sequence ID" value="QSX09370.1"/>
    <property type="molecule type" value="Genomic_DNA"/>
</dbReference>
<dbReference type="GO" id="GO:0005886">
    <property type="term" value="C:plasma membrane"/>
    <property type="evidence" value="ECO:0007669"/>
    <property type="project" value="UniProtKB-SubCell"/>
</dbReference>
<evidence type="ECO:0000256" key="1">
    <source>
        <dbReference type="ARBA" id="ARBA00004651"/>
    </source>
</evidence>
<sequence>MDKTKFKQYFLIITYGIVLYVALTNLEVVSAILEKLHRITRPLIFGFVIAYLLNIPYKGFRKRIFYPMEKKGATGKKVAAGLSILSTYLLVIVTGGVLVRFIIPQLVGSITQLIENIPNYIVTVEGWANYLDETFGLQEMIDWYDSDLLQNLNATLNQAVTRWIPIIGNYLLGLTSGLYNWIIGLIISVYFLYGKDVLLEQMVRLSEAVCPRRFFGKFMEIARRTNHVFNRFITGNVIDSSIIALICFISMNLMNMPYVLLVTVIIGLTNLIPIVGPFIGAVPAIFIIMIVDPIKALMFFFFIIALQQLDGNVIKPKVLGNTVGLPGLWVLVSIILGAGLYGIVGMLMGVPTFALLYSLFGEWIDHRLERGEDSICEK</sequence>
<feature type="transmembrane region" description="Helical" evidence="8">
    <location>
        <begin position="327"/>
        <end position="360"/>
    </location>
</feature>
<keyword evidence="4" id="KW-1003">Cell membrane</keyword>
<name>A0A975AJ97_9FIRM</name>
<protein>
    <submittedName>
        <fullName evidence="9">AI-2E family transporter</fullName>
    </submittedName>
</protein>
<evidence type="ECO:0000256" key="2">
    <source>
        <dbReference type="ARBA" id="ARBA00009773"/>
    </source>
</evidence>
<evidence type="ECO:0000256" key="3">
    <source>
        <dbReference type="ARBA" id="ARBA00022448"/>
    </source>
</evidence>
<feature type="transmembrane region" description="Helical" evidence="8">
    <location>
        <begin position="78"/>
        <end position="103"/>
    </location>
</feature>
<feature type="transmembrane region" description="Helical" evidence="8">
    <location>
        <begin position="170"/>
        <end position="193"/>
    </location>
</feature>
<evidence type="ECO:0000256" key="6">
    <source>
        <dbReference type="ARBA" id="ARBA00022989"/>
    </source>
</evidence>
<evidence type="ECO:0000256" key="7">
    <source>
        <dbReference type="ARBA" id="ARBA00023136"/>
    </source>
</evidence>
<evidence type="ECO:0000313" key="10">
    <source>
        <dbReference type="Proteomes" id="UP000663499"/>
    </source>
</evidence>
<accession>A0A975AJ97</accession>
<keyword evidence="5 8" id="KW-0812">Transmembrane</keyword>
<feature type="transmembrane region" description="Helical" evidence="8">
    <location>
        <begin position="39"/>
        <end position="57"/>
    </location>
</feature>
<keyword evidence="10" id="KW-1185">Reference proteome</keyword>
<evidence type="ECO:0000256" key="5">
    <source>
        <dbReference type="ARBA" id="ARBA00022692"/>
    </source>
</evidence>
<evidence type="ECO:0000256" key="4">
    <source>
        <dbReference type="ARBA" id="ARBA00022475"/>
    </source>
</evidence>
<dbReference type="Pfam" id="PF01594">
    <property type="entry name" value="AI-2E_transport"/>
    <property type="match status" value="1"/>
</dbReference>
<comment type="subcellular location">
    <subcellularLocation>
        <location evidence="1">Cell membrane</location>
        <topology evidence="1">Multi-pass membrane protein</topology>
    </subcellularLocation>
</comment>
<keyword evidence="7 8" id="KW-0472">Membrane</keyword>
<dbReference type="AlphaFoldDB" id="A0A975AJ97"/>